<sequence>MKIIVAIAHFFNPQGQGDYGCLKAGAESRISALREQITSFHQLFGKFQESTDYGEQRILPANRCETREVTMVICTTQDYHVLPQLSLGAKLWHHYGTNVQPMLLGFECQRILRESLGAYDYYCFMEDDLILHDPDFFTKLKWFNQQVGDRYLLQPNRYEISVNDYIKKTYIDPELAEKLTARFQNIREQPQLTGTVMGNPVTFRRTGNPHAGCYFLNAQQMAYWAQQPYFGDRDTSFIGPLESAATLGIMRTFKTYKPAPQNANFLEIQHFGNLWSQKILHLIPRTNS</sequence>
<organism evidence="1 2">
    <name type="scientific">Planktothricoides raciborskii FACHB-1370</name>
    <dbReference type="NCBI Taxonomy" id="2949576"/>
    <lineage>
        <taxon>Bacteria</taxon>
        <taxon>Bacillati</taxon>
        <taxon>Cyanobacteriota</taxon>
        <taxon>Cyanophyceae</taxon>
        <taxon>Oscillatoriophycideae</taxon>
        <taxon>Oscillatoriales</taxon>
        <taxon>Oscillatoriaceae</taxon>
        <taxon>Planktothricoides</taxon>
    </lineage>
</organism>
<gene>
    <name evidence="1" type="ORF">H6G72_17325</name>
</gene>
<dbReference type="EMBL" id="JACJSK010000024">
    <property type="protein sequence ID" value="MBD2545562.1"/>
    <property type="molecule type" value="Genomic_DNA"/>
</dbReference>
<evidence type="ECO:0000313" key="2">
    <source>
        <dbReference type="Proteomes" id="UP000641954"/>
    </source>
</evidence>
<comment type="caution">
    <text evidence="1">The sequence shown here is derived from an EMBL/GenBank/DDBJ whole genome shotgun (WGS) entry which is preliminary data.</text>
</comment>
<evidence type="ECO:0000313" key="1">
    <source>
        <dbReference type="EMBL" id="MBD2545562.1"/>
    </source>
</evidence>
<name>A0ABR8EGZ5_9CYAN</name>
<keyword evidence="2" id="KW-1185">Reference proteome</keyword>
<reference evidence="1 2" key="1">
    <citation type="journal article" date="2020" name="ISME J.">
        <title>Comparative genomics reveals insights into cyanobacterial evolution and habitat adaptation.</title>
        <authorList>
            <person name="Chen M.Y."/>
            <person name="Teng W.K."/>
            <person name="Zhao L."/>
            <person name="Hu C.X."/>
            <person name="Zhou Y.K."/>
            <person name="Han B.P."/>
            <person name="Song L.R."/>
            <person name="Shu W.S."/>
        </authorList>
    </citation>
    <scope>NUCLEOTIDE SEQUENCE [LARGE SCALE GENOMIC DNA]</scope>
    <source>
        <strain evidence="1 2">FACHB-1370</strain>
    </source>
</reference>
<accession>A0ABR8EGZ5</accession>
<dbReference type="RefSeq" id="WP_054466900.1">
    <property type="nucleotide sequence ID" value="NZ_JACJSK010000024.1"/>
</dbReference>
<protein>
    <submittedName>
        <fullName evidence="1">Calcium-binding protein</fullName>
    </submittedName>
</protein>
<proteinExistence type="predicted"/>
<dbReference type="Proteomes" id="UP000641954">
    <property type="component" value="Unassembled WGS sequence"/>
</dbReference>